<dbReference type="OrthoDB" id="5554402at2759"/>
<protein>
    <submittedName>
        <fullName evidence="3">Uncharacterized protein</fullName>
    </submittedName>
</protein>
<dbReference type="AlphaFoldDB" id="A0A9W8CX31"/>
<keyword evidence="2" id="KW-1133">Transmembrane helix</keyword>
<evidence type="ECO:0000256" key="1">
    <source>
        <dbReference type="SAM" id="MobiDB-lite"/>
    </source>
</evidence>
<feature type="non-terminal residue" evidence="3">
    <location>
        <position position="122"/>
    </location>
</feature>
<dbReference type="EMBL" id="JANBOI010000848">
    <property type="protein sequence ID" value="KAJ1728302.1"/>
    <property type="molecule type" value="Genomic_DNA"/>
</dbReference>
<sequence length="122" mass="12904">MDPGNAAEPPSSHTLRRQRRQPAELEQAICTIGAMAWPALVLSAANLAALARARKSIRGYPSVMQCTWYTGIFAASAYALSTGDAVNGSGLASGWSAIWLFFNARNALKSRKPAPIAMAGLV</sequence>
<proteinExistence type="predicted"/>
<name>A0A9W8CX31_9FUNG</name>
<comment type="caution">
    <text evidence="3">The sequence shown here is derived from an EMBL/GenBank/DDBJ whole genome shotgun (WGS) entry which is preliminary data.</text>
</comment>
<evidence type="ECO:0000313" key="4">
    <source>
        <dbReference type="Proteomes" id="UP001143981"/>
    </source>
</evidence>
<keyword evidence="2" id="KW-0812">Transmembrane</keyword>
<evidence type="ECO:0000256" key="2">
    <source>
        <dbReference type="SAM" id="Phobius"/>
    </source>
</evidence>
<dbReference type="Pfam" id="PF10315">
    <property type="entry name" value="Aim19"/>
    <property type="match status" value="1"/>
</dbReference>
<dbReference type="InterPro" id="IPR019419">
    <property type="entry name" value="AIM19"/>
</dbReference>
<evidence type="ECO:0000313" key="3">
    <source>
        <dbReference type="EMBL" id="KAJ1728302.1"/>
    </source>
</evidence>
<dbReference type="Proteomes" id="UP001143981">
    <property type="component" value="Unassembled WGS sequence"/>
</dbReference>
<dbReference type="PANTHER" id="PTHR28177">
    <property type="entry name" value="ALTERED INHERITANCE OF MITOCHONDRIA PROTEIN 19, MITOCHONDRIAL"/>
    <property type="match status" value="1"/>
</dbReference>
<feature type="region of interest" description="Disordered" evidence="1">
    <location>
        <begin position="1"/>
        <end position="21"/>
    </location>
</feature>
<feature type="transmembrane region" description="Helical" evidence="2">
    <location>
        <begin position="25"/>
        <end position="50"/>
    </location>
</feature>
<accession>A0A9W8CX31</accession>
<organism evidence="3 4">
    <name type="scientific">Coemansia biformis</name>
    <dbReference type="NCBI Taxonomy" id="1286918"/>
    <lineage>
        <taxon>Eukaryota</taxon>
        <taxon>Fungi</taxon>
        <taxon>Fungi incertae sedis</taxon>
        <taxon>Zoopagomycota</taxon>
        <taxon>Kickxellomycotina</taxon>
        <taxon>Kickxellomycetes</taxon>
        <taxon>Kickxellales</taxon>
        <taxon>Kickxellaceae</taxon>
        <taxon>Coemansia</taxon>
    </lineage>
</organism>
<reference evidence="3" key="1">
    <citation type="submission" date="2022-07" db="EMBL/GenBank/DDBJ databases">
        <title>Phylogenomic reconstructions and comparative analyses of Kickxellomycotina fungi.</title>
        <authorList>
            <person name="Reynolds N.K."/>
            <person name="Stajich J.E."/>
            <person name="Barry K."/>
            <person name="Grigoriev I.V."/>
            <person name="Crous P."/>
            <person name="Smith M.E."/>
        </authorList>
    </citation>
    <scope>NUCLEOTIDE SEQUENCE</scope>
    <source>
        <strain evidence="3">BCRC 34381</strain>
    </source>
</reference>
<keyword evidence="4" id="KW-1185">Reference proteome</keyword>
<dbReference type="GO" id="GO:0005739">
    <property type="term" value="C:mitochondrion"/>
    <property type="evidence" value="ECO:0007669"/>
    <property type="project" value="TreeGrafter"/>
</dbReference>
<keyword evidence="2" id="KW-0472">Membrane</keyword>
<gene>
    <name evidence="3" type="ORF">LPJ61_004103</name>
</gene>
<dbReference type="PANTHER" id="PTHR28177:SF1">
    <property type="entry name" value="ALTERED INHERITANCE OF MITOCHONDRIA PROTEIN 19, MITOCHONDRIAL"/>
    <property type="match status" value="1"/>
</dbReference>